<name>Q08QF5_STIAD</name>
<dbReference type="AlphaFoldDB" id="Q08QF5"/>
<gene>
    <name evidence="1" type="ORF">STIAU_1898</name>
</gene>
<organism evidence="1 2">
    <name type="scientific">Stigmatella aurantiaca (strain DW4/3-1)</name>
    <dbReference type="NCBI Taxonomy" id="378806"/>
    <lineage>
        <taxon>Bacteria</taxon>
        <taxon>Pseudomonadati</taxon>
        <taxon>Myxococcota</taxon>
        <taxon>Myxococcia</taxon>
        <taxon>Myxococcales</taxon>
        <taxon>Cystobacterineae</taxon>
        <taxon>Archangiaceae</taxon>
        <taxon>Stigmatella</taxon>
    </lineage>
</organism>
<dbReference type="Proteomes" id="UP000032702">
    <property type="component" value="Unassembled WGS sequence"/>
</dbReference>
<sequence length="249" mass="26341">MKRRLMELSVGAAAAAVVACSEDPERQCVVARAVSDGSTGSFAATYALKEGQDPSRACAQLTAEPVGLQKYYSEEPAAPDTVAIRSARVGRLLEQFSSRLGPGATQAPNSVGALGEVPGEDNFCDVPELSVARVEVPEDSAGPAQSFAYEWSNLRIYNTPEIPGTQFVADLRYTENGCIAEYQVKGIWPVVNCGSGTPKVPNEALCDPYPDFEAGRLRGSGINPLFPVKCDPVALICVLTGDVPSDKSP</sequence>
<comment type="caution">
    <text evidence="1">The sequence shown here is derived from an EMBL/GenBank/DDBJ whole genome shotgun (WGS) entry which is preliminary data.</text>
</comment>
<reference evidence="1 2" key="1">
    <citation type="submission" date="2006-04" db="EMBL/GenBank/DDBJ databases">
        <authorList>
            <person name="Nierman W.C."/>
        </authorList>
    </citation>
    <scope>NUCLEOTIDE SEQUENCE [LARGE SCALE GENOMIC DNA]</scope>
    <source>
        <strain evidence="1 2">DW4/3-1</strain>
    </source>
</reference>
<dbReference type="PROSITE" id="PS51257">
    <property type="entry name" value="PROKAR_LIPOPROTEIN"/>
    <property type="match status" value="1"/>
</dbReference>
<proteinExistence type="predicted"/>
<protein>
    <submittedName>
        <fullName evidence="1">MlpA, putative</fullName>
    </submittedName>
</protein>
<dbReference type="OrthoDB" id="5503327at2"/>
<dbReference type="RefSeq" id="WP_002618731.1">
    <property type="nucleotide sequence ID" value="NC_014623.1"/>
</dbReference>
<accession>Q08QF5</accession>
<dbReference type="EMBL" id="AAMD01000212">
    <property type="protein sequence ID" value="EAU62713.1"/>
    <property type="molecule type" value="Genomic_DNA"/>
</dbReference>
<evidence type="ECO:0000313" key="1">
    <source>
        <dbReference type="EMBL" id="EAU62713.1"/>
    </source>
</evidence>
<evidence type="ECO:0000313" key="2">
    <source>
        <dbReference type="Proteomes" id="UP000032702"/>
    </source>
</evidence>